<gene>
    <name evidence="1" type="ORF">SK128_013287</name>
</gene>
<sequence length="54" mass="6540">MKRMDILNVSGFSVSYAEVRQFRILLVQFQALQWRFVYEHSRTAAPPIVTRYYR</sequence>
<name>A0AAN8XTV7_HALRR</name>
<comment type="caution">
    <text evidence="1">The sequence shown here is derived from an EMBL/GenBank/DDBJ whole genome shotgun (WGS) entry which is preliminary data.</text>
</comment>
<accession>A0AAN8XTV7</accession>
<evidence type="ECO:0000313" key="1">
    <source>
        <dbReference type="EMBL" id="KAK7084109.1"/>
    </source>
</evidence>
<proteinExistence type="predicted"/>
<reference evidence="1 2" key="1">
    <citation type="submission" date="2023-11" db="EMBL/GenBank/DDBJ databases">
        <title>Halocaridina rubra genome assembly.</title>
        <authorList>
            <person name="Smith C."/>
        </authorList>
    </citation>
    <scope>NUCLEOTIDE SEQUENCE [LARGE SCALE GENOMIC DNA]</scope>
    <source>
        <strain evidence="1">EP-1</strain>
        <tissue evidence="1">Whole</tissue>
    </source>
</reference>
<protein>
    <submittedName>
        <fullName evidence="1">Uncharacterized protein</fullName>
    </submittedName>
</protein>
<organism evidence="1 2">
    <name type="scientific">Halocaridina rubra</name>
    <name type="common">Hawaiian red shrimp</name>
    <dbReference type="NCBI Taxonomy" id="373956"/>
    <lineage>
        <taxon>Eukaryota</taxon>
        <taxon>Metazoa</taxon>
        <taxon>Ecdysozoa</taxon>
        <taxon>Arthropoda</taxon>
        <taxon>Crustacea</taxon>
        <taxon>Multicrustacea</taxon>
        <taxon>Malacostraca</taxon>
        <taxon>Eumalacostraca</taxon>
        <taxon>Eucarida</taxon>
        <taxon>Decapoda</taxon>
        <taxon>Pleocyemata</taxon>
        <taxon>Caridea</taxon>
        <taxon>Atyoidea</taxon>
        <taxon>Atyidae</taxon>
        <taxon>Halocaridina</taxon>
    </lineage>
</organism>
<evidence type="ECO:0000313" key="2">
    <source>
        <dbReference type="Proteomes" id="UP001381693"/>
    </source>
</evidence>
<dbReference type="Proteomes" id="UP001381693">
    <property type="component" value="Unassembled WGS sequence"/>
</dbReference>
<keyword evidence="2" id="KW-1185">Reference proteome</keyword>
<dbReference type="EMBL" id="JAXCGZ010002268">
    <property type="protein sequence ID" value="KAK7084109.1"/>
    <property type="molecule type" value="Genomic_DNA"/>
</dbReference>
<dbReference type="AlphaFoldDB" id="A0AAN8XTV7"/>